<sequence length="362" mass="42789">MKLPNGYGSVSKVNRKNLRKKYIARITTDIEIDEQGKKHQHKKTIGYFETKEEALNALTNYNMNKDEVNILYKNITFAKLWEDWQNSKKVQALKPDTIKGYEFTYKLITDKIKNMKFIDIKFNDLQNMINELLGNRKGYQSVRKVRNCLKQLYDYAIKCDIVSKNYGKLLDIGKSPRKGQALIFTDEQIERLWKLYYEQNEDTRLTIEIMLMLIYNGCRISEFLNLKIEDMNLKDQYFNVTDSKTDAGIRQVPISDKVINIYESIVNEREKGYFLINPNNKRKFTYANFRDSYWDRMIDLLGWDKKLTPHNCRKTCISKLTKAGVRPTYIKLIVGHEGALDLTERTYTYVDFEELLKSVNEI</sequence>
<dbReference type="Gene3D" id="1.10.443.10">
    <property type="entry name" value="Intergrase catalytic core"/>
    <property type="match status" value="1"/>
</dbReference>
<evidence type="ECO:0000256" key="4">
    <source>
        <dbReference type="ARBA" id="ARBA00023125"/>
    </source>
</evidence>
<dbReference type="GO" id="GO:0003677">
    <property type="term" value="F:DNA binding"/>
    <property type="evidence" value="ECO:0007669"/>
    <property type="project" value="UniProtKB-UniRule"/>
</dbReference>
<dbReference type="InterPro" id="IPR011010">
    <property type="entry name" value="DNA_brk_join_enz"/>
</dbReference>
<comment type="caution">
    <text evidence="9">The sequence shown here is derived from an EMBL/GenBank/DDBJ whole genome shotgun (WGS) entry which is preliminary data.</text>
</comment>
<evidence type="ECO:0000259" key="8">
    <source>
        <dbReference type="PROSITE" id="PS51900"/>
    </source>
</evidence>
<dbReference type="PANTHER" id="PTHR30629:SF2">
    <property type="entry name" value="PROPHAGE INTEGRASE INTS-RELATED"/>
    <property type="match status" value="1"/>
</dbReference>
<proteinExistence type="inferred from homology"/>
<gene>
    <name evidence="9" type="ORF">H0486_15305</name>
</gene>
<dbReference type="GO" id="GO:0006310">
    <property type="term" value="P:DNA recombination"/>
    <property type="evidence" value="ECO:0007669"/>
    <property type="project" value="UniProtKB-KW"/>
</dbReference>
<dbReference type="Pfam" id="PF00589">
    <property type="entry name" value="Phage_integrase"/>
    <property type="match status" value="1"/>
</dbReference>
<keyword evidence="3" id="KW-0229">DNA integration</keyword>
<dbReference type="InterPro" id="IPR002104">
    <property type="entry name" value="Integrase_catalytic"/>
</dbReference>
<dbReference type="RefSeq" id="WP_228353833.1">
    <property type="nucleotide sequence ID" value="NZ_JACEGA010000001.1"/>
</dbReference>
<dbReference type="InterPro" id="IPR010998">
    <property type="entry name" value="Integrase_recombinase_N"/>
</dbReference>
<keyword evidence="5" id="KW-0233">DNA recombination</keyword>
<dbReference type="PANTHER" id="PTHR30629">
    <property type="entry name" value="PROPHAGE INTEGRASE"/>
    <property type="match status" value="1"/>
</dbReference>
<accession>A0A839K3P8</accession>
<dbReference type="InterPro" id="IPR044068">
    <property type="entry name" value="CB"/>
</dbReference>
<feature type="domain" description="Core-binding (CB)" evidence="8">
    <location>
        <begin position="75"/>
        <end position="157"/>
    </location>
</feature>
<feature type="domain" description="Tyr recombinase" evidence="7">
    <location>
        <begin position="179"/>
        <end position="360"/>
    </location>
</feature>
<dbReference type="GO" id="GO:0015074">
    <property type="term" value="P:DNA integration"/>
    <property type="evidence" value="ECO:0007669"/>
    <property type="project" value="UniProtKB-KW"/>
</dbReference>
<dbReference type="SUPFAM" id="SSF56349">
    <property type="entry name" value="DNA breaking-rejoining enzymes"/>
    <property type="match status" value="1"/>
</dbReference>
<organism evidence="9 10">
    <name type="scientific">Variimorphobacter saccharofermentans</name>
    <dbReference type="NCBI Taxonomy" id="2755051"/>
    <lineage>
        <taxon>Bacteria</taxon>
        <taxon>Bacillati</taxon>
        <taxon>Bacillota</taxon>
        <taxon>Clostridia</taxon>
        <taxon>Lachnospirales</taxon>
        <taxon>Lachnospiraceae</taxon>
        <taxon>Variimorphobacter</taxon>
    </lineage>
</organism>
<comment type="function">
    <text evidence="1">Site-specific tyrosine recombinase, which acts by catalyzing the cutting and rejoining of the recombining DNA molecules.</text>
</comment>
<dbReference type="InterPro" id="IPR050808">
    <property type="entry name" value="Phage_Integrase"/>
</dbReference>
<protein>
    <submittedName>
        <fullName evidence="9">Tyrosine-type recombinase/integrase</fullName>
    </submittedName>
</protein>
<evidence type="ECO:0000256" key="1">
    <source>
        <dbReference type="ARBA" id="ARBA00003283"/>
    </source>
</evidence>
<evidence type="ECO:0000256" key="2">
    <source>
        <dbReference type="ARBA" id="ARBA00008857"/>
    </source>
</evidence>
<reference evidence="9 10" key="1">
    <citation type="submission" date="2020-07" db="EMBL/GenBank/DDBJ databases">
        <title>Characterization and genome sequencing of isolate MD1, a novel member within the family Lachnospiraceae.</title>
        <authorList>
            <person name="Rettenmaier R."/>
            <person name="Di Bello L."/>
            <person name="Zinser C."/>
            <person name="Scheitz K."/>
            <person name="Liebl W."/>
            <person name="Zverlov V."/>
        </authorList>
    </citation>
    <scope>NUCLEOTIDE SEQUENCE [LARGE SCALE GENOMIC DNA]</scope>
    <source>
        <strain evidence="9 10">MD1</strain>
    </source>
</reference>
<evidence type="ECO:0000313" key="9">
    <source>
        <dbReference type="EMBL" id="MBB2184246.1"/>
    </source>
</evidence>
<dbReference type="InterPro" id="IPR004107">
    <property type="entry name" value="Integrase_SAM-like_N"/>
</dbReference>
<dbReference type="PROSITE" id="PS51900">
    <property type="entry name" value="CB"/>
    <property type="match status" value="1"/>
</dbReference>
<keyword evidence="10" id="KW-1185">Reference proteome</keyword>
<dbReference type="Proteomes" id="UP000574276">
    <property type="component" value="Unassembled WGS sequence"/>
</dbReference>
<keyword evidence="4 6" id="KW-0238">DNA-binding</keyword>
<dbReference type="PROSITE" id="PS51898">
    <property type="entry name" value="TYR_RECOMBINASE"/>
    <property type="match status" value="1"/>
</dbReference>
<evidence type="ECO:0000313" key="10">
    <source>
        <dbReference type="Proteomes" id="UP000574276"/>
    </source>
</evidence>
<name>A0A839K3P8_9FIRM</name>
<dbReference type="Pfam" id="PF14659">
    <property type="entry name" value="Phage_int_SAM_3"/>
    <property type="match status" value="1"/>
</dbReference>
<evidence type="ECO:0000256" key="3">
    <source>
        <dbReference type="ARBA" id="ARBA00022908"/>
    </source>
</evidence>
<evidence type="ECO:0000256" key="5">
    <source>
        <dbReference type="ARBA" id="ARBA00023172"/>
    </source>
</evidence>
<dbReference type="EMBL" id="JACEGA010000001">
    <property type="protein sequence ID" value="MBB2184246.1"/>
    <property type="molecule type" value="Genomic_DNA"/>
</dbReference>
<evidence type="ECO:0000259" key="7">
    <source>
        <dbReference type="PROSITE" id="PS51898"/>
    </source>
</evidence>
<dbReference type="InterPro" id="IPR013762">
    <property type="entry name" value="Integrase-like_cat_sf"/>
</dbReference>
<dbReference type="Gene3D" id="1.10.150.130">
    <property type="match status" value="1"/>
</dbReference>
<comment type="similarity">
    <text evidence="2">Belongs to the 'phage' integrase family.</text>
</comment>
<dbReference type="AlphaFoldDB" id="A0A839K3P8"/>
<evidence type="ECO:0000256" key="6">
    <source>
        <dbReference type="PROSITE-ProRule" id="PRU01248"/>
    </source>
</evidence>